<dbReference type="PANTHER" id="PTHR23308">
    <property type="entry name" value="NUCLEAR INHIBITOR OF PROTEIN PHOSPHATASE-1"/>
    <property type="match status" value="1"/>
</dbReference>
<gene>
    <name evidence="4" type="ORF">HF995_03400</name>
</gene>
<dbReference type="Gene3D" id="2.60.200.20">
    <property type="match status" value="1"/>
</dbReference>
<organism evidence="4 5">
    <name type="scientific">Sanguibacter hominis ATCC BAA-789</name>
    <dbReference type="NCBI Taxonomy" id="1312740"/>
    <lineage>
        <taxon>Bacteria</taxon>
        <taxon>Bacillati</taxon>
        <taxon>Actinomycetota</taxon>
        <taxon>Actinomycetes</taxon>
        <taxon>Micrococcales</taxon>
        <taxon>Sanguibacteraceae</taxon>
        <taxon>Sanguibacter</taxon>
    </lineage>
</organism>
<name>A0A9X5FDS8_9MICO</name>
<dbReference type="InterPro" id="IPR000253">
    <property type="entry name" value="FHA_dom"/>
</dbReference>
<feature type="domain" description="FHA" evidence="3">
    <location>
        <begin position="300"/>
        <end position="361"/>
    </location>
</feature>
<reference evidence="4 5" key="1">
    <citation type="submission" date="2020-04" db="EMBL/GenBank/DDBJ databases">
        <title>MicrobeNet Type strains.</title>
        <authorList>
            <person name="Nicholson A.C."/>
        </authorList>
    </citation>
    <scope>NUCLEOTIDE SEQUENCE [LARGE SCALE GENOMIC DNA]</scope>
    <source>
        <strain evidence="4 5">ATCC BAA-789</strain>
    </source>
</reference>
<evidence type="ECO:0000313" key="4">
    <source>
        <dbReference type="EMBL" id="NKX92324.1"/>
    </source>
</evidence>
<dbReference type="RefSeq" id="WP_168446368.1">
    <property type="nucleotide sequence ID" value="NZ_JAAXOW010000001.1"/>
</dbReference>
<keyword evidence="5" id="KW-1185">Reference proteome</keyword>
<dbReference type="Pfam" id="PF00498">
    <property type="entry name" value="FHA"/>
    <property type="match status" value="1"/>
</dbReference>
<comment type="caution">
    <text evidence="4">The sequence shown here is derived from an EMBL/GenBank/DDBJ whole genome shotgun (WGS) entry which is preliminary data.</text>
</comment>
<evidence type="ECO:0000259" key="3">
    <source>
        <dbReference type="PROSITE" id="PS50006"/>
    </source>
</evidence>
<evidence type="ECO:0000313" key="5">
    <source>
        <dbReference type="Proteomes" id="UP000774283"/>
    </source>
</evidence>
<feature type="compositionally biased region" description="Pro residues" evidence="2">
    <location>
        <begin position="217"/>
        <end position="233"/>
    </location>
</feature>
<dbReference type="AlphaFoldDB" id="A0A9X5FDS8"/>
<accession>A0A9X5FDS8</accession>
<protein>
    <submittedName>
        <fullName evidence="4">FHA domain-containing protein</fullName>
    </submittedName>
</protein>
<dbReference type="InterPro" id="IPR050923">
    <property type="entry name" value="Cell_Proc_Reg/RNA_Proc"/>
</dbReference>
<dbReference type="SMART" id="SM00240">
    <property type="entry name" value="FHA"/>
    <property type="match status" value="1"/>
</dbReference>
<sequence length="393" mass="41124">MIVPRYLPGRWVAVVAEGCVALLPEGTLPSVLDAVWDMLRAGEGMDALLPVLTGSRAHGAFGLVEMSGPTVRAYLRGEVELEAVGGRALDASTVLGDDSRLRAAGTADVPWVGVEWADVDEFTVRAVEEAPTGASARRGTGYTVLAGVVPAACVTVHLRLSVSLPASSIGGAAAVGDAELEEELYGDTILSMPAGLREDVEATRVRVDAQPFSVPTAPSPSVPSPPAPTPPPAHQAGARVRAVEDHDGETILSSDLVEIRRSLSSWAHPQVPGPFAVPTEIAPAKLVMSSGLVVTLDRAVLIGRAPVVSRVANRDLPRLVTVPSPHHDISRTHAQVVQEGQRVFVTDLDSTNGVVLHARGQAPQRVRPGVPVEISPDATVDIGDGVTFRVVRS</sequence>
<dbReference type="InterPro" id="IPR008984">
    <property type="entry name" value="SMAD_FHA_dom_sf"/>
</dbReference>
<feature type="region of interest" description="Disordered" evidence="2">
    <location>
        <begin position="211"/>
        <end position="235"/>
    </location>
</feature>
<dbReference type="PROSITE" id="PS50006">
    <property type="entry name" value="FHA_DOMAIN"/>
    <property type="match status" value="1"/>
</dbReference>
<dbReference type="CDD" id="cd00060">
    <property type="entry name" value="FHA"/>
    <property type="match status" value="1"/>
</dbReference>
<proteinExistence type="predicted"/>
<evidence type="ECO:0000256" key="1">
    <source>
        <dbReference type="ARBA" id="ARBA00022553"/>
    </source>
</evidence>
<evidence type="ECO:0000256" key="2">
    <source>
        <dbReference type="SAM" id="MobiDB-lite"/>
    </source>
</evidence>
<dbReference type="SUPFAM" id="SSF49879">
    <property type="entry name" value="SMAD/FHA domain"/>
    <property type="match status" value="1"/>
</dbReference>
<dbReference type="Proteomes" id="UP000774283">
    <property type="component" value="Unassembled WGS sequence"/>
</dbReference>
<keyword evidence="1" id="KW-0597">Phosphoprotein</keyword>
<dbReference type="EMBL" id="JAAXOW010000001">
    <property type="protein sequence ID" value="NKX92324.1"/>
    <property type="molecule type" value="Genomic_DNA"/>
</dbReference>